<dbReference type="EMBL" id="VHII01000012">
    <property type="protein sequence ID" value="KAF1382977.1"/>
    <property type="molecule type" value="Genomic_DNA"/>
</dbReference>
<evidence type="ECO:0000313" key="1">
    <source>
        <dbReference type="EMBL" id="KAF1382977.1"/>
    </source>
</evidence>
<proteinExistence type="predicted"/>
<dbReference type="Proteomes" id="UP000465112">
    <property type="component" value="Chromosome 12"/>
</dbReference>
<comment type="caution">
    <text evidence="1">The sequence shown here is derived from an EMBL/GenBank/DDBJ whole genome shotgun (WGS) entry which is preliminary data.</text>
</comment>
<keyword evidence="2" id="KW-1185">Reference proteome</keyword>
<protein>
    <submittedName>
        <fullName evidence="1">Uncharacterized protein</fullName>
    </submittedName>
</protein>
<reference evidence="1 2" key="1">
    <citation type="submission" date="2019-06" db="EMBL/GenBank/DDBJ databases">
        <title>A chromosome-scale genome assembly of the European perch, Perca fluviatilis.</title>
        <authorList>
            <person name="Roques C."/>
            <person name="Zahm M."/>
            <person name="Cabau C."/>
            <person name="Klopp C."/>
            <person name="Bouchez O."/>
            <person name="Donnadieu C."/>
            <person name="Kuhl H."/>
            <person name="Gislard M."/>
            <person name="Guendouz S."/>
            <person name="Journot L."/>
            <person name="Haffray P."/>
            <person name="Bestin A."/>
            <person name="Morvezen R."/>
            <person name="Feron R."/>
            <person name="Wen M."/>
            <person name="Jouanno E."/>
            <person name="Herpin A."/>
            <person name="Schartl M."/>
            <person name="Postlethwait J."/>
            <person name="Schaerlinger B."/>
            <person name="Chardard D."/>
            <person name="Lecocq T."/>
            <person name="Poncet C."/>
            <person name="Jaffrelo L."/>
            <person name="Lampietro C."/>
            <person name="Guiguen Y."/>
        </authorList>
    </citation>
    <scope>NUCLEOTIDE SEQUENCE [LARGE SCALE GENOMIC DNA]</scope>
    <source>
        <tissue evidence="1">Blood</tissue>
    </source>
</reference>
<dbReference type="AlphaFoldDB" id="A0A6A5E2S9"/>
<name>A0A6A5E2S9_PERFL</name>
<sequence>MEGSSEELNSAWLLLRESCGFTDRAGGRLLWVVYGSERRLGALCITSISRNVSSSSSDGVGHTCGLFWVNPFLLPRLPATPERPPLLRSVASDSVSGAGLLAPGARPRPSSPSPAACVSARELREGCYKLLQLQVPQEVRRKERRRRRRRRRRSGAQASHRAWCCGVGGS</sequence>
<evidence type="ECO:0000313" key="2">
    <source>
        <dbReference type="Proteomes" id="UP000465112"/>
    </source>
</evidence>
<accession>A0A6A5E2S9</accession>
<organism evidence="1 2">
    <name type="scientific">Perca fluviatilis</name>
    <name type="common">European perch</name>
    <dbReference type="NCBI Taxonomy" id="8168"/>
    <lineage>
        <taxon>Eukaryota</taxon>
        <taxon>Metazoa</taxon>
        <taxon>Chordata</taxon>
        <taxon>Craniata</taxon>
        <taxon>Vertebrata</taxon>
        <taxon>Euteleostomi</taxon>
        <taxon>Actinopterygii</taxon>
        <taxon>Neopterygii</taxon>
        <taxon>Teleostei</taxon>
        <taxon>Neoteleostei</taxon>
        <taxon>Acanthomorphata</taxon>
        <taxon>Eupercaria</taxon>
        <taxon>Perciformes</taxon>
        <taxon>Percoidei</taxon>
        <taxon>Percidae</taxon>
        <taxon>Percinae</taxon>
        <taxon>Perca</taxon>
    </lineage>
</organism>
<gene>
    <name evidence="1" type="ORF">PFLUV_G00149430</name>
</gene>